<evidence type="ECO:0000256" key="5">
    <source>
        <dbReference type="SAM" id="Coils"/>
    </source>
</evidence>
<feature type="domain" description="PH" evidence="7">
    <location>
        <begin position="358"/>
        <end position="472"/>
    </location>
</feature>
<dbReference type="CDD" id="cd00160">
    <property type="entry name" value="RhoGEF"/>
    <property type="match status" value="1"/>
</dbReference>
<evidence type="ECO:0000313" key="9">
    <source>
        <dbReference type="EMBL" id="OXA59542.1"/>
    </source>
</evidence>
<comment type="subcellular location">
    <subcellularLocation>
        <location evidence="1">Cytoplasm</location>
    </subcellularLocation>
</comment>
<feature type="domain" description="DH" evidence="8">
    <location>
        <begin position="124"/>
        <end position="313"/>
    </location>
</feature>
<dbReference type="InterPro" id="IPR001849">
    <property type="entry name" value="PH_domain"/>
</dbReference>
<feature type="compositionally biased region" description="Low complexity" evidence="6">
    <location>
        <begin position="757"/>
        <end position="771"/>
    </location>
</feature>
<evidence type="ECO:0000256" key="1">
    <source>
        <dbReference type="ARBA" id="ARBA00004496"/>
    </source>
</evidence>
<feature type="compositionally biased region" description="Basic and acidic residues" evidence="6">
    <location>
        <begin position="774"/>
        <end position="785"/>
    </location>
</feature>
<proteinExistence type="predicted"/>
<dbReference type="AlphaFoldDB" id="A0A226EPK5"/>
<feature type="region of interest" description="Disordered" evidence="6">
    <location>
        <begin position="745"/>
        <end position="808"/>
    </location>
</feature>
<feature type="compositionally biased region" description="Polar residues" evidence="6">
    <location>
        <begin position="538"/>
        <end position="560"/>
    </location>
</feature>
<dbReference type="Pfam" id="PF00621">
    <property type="entry name" value="RhoGEF"/>
    <property type="match status" value="1"/>
</dbReference>
<feature type="region of interest" description="Disordered" evidence="6">
    <location>
        <begin position="475"/>
        <end position="589"/>
    </location>
</feature>
<feature type="region of interest" description="Disordered" evidence="6">
    <location>
        <begin position="13"/>
        <end position="110"/>
    </location>
</feature>
<evidence type="ECO:0000256" key="2">
    <source>
        <dbReference type="ARBA" id="ARBA00022490"/>
    </source>
</evidence>
<dbReference type="InterPro" id="IPR011993">
    <property type="entry name" value="PH-like_dom_sf"/>
</dbReference>
<feature type="region of interest" description="Disordered" evidence="6">
    <location>
        <begin position="871"/>
        <end position="962"/>
    </location>
</feature>
<feature type="compositionally biased region" description="Basic and acidic residues" evidence="6">
    <location>
        <begin position="475"/>
        <end position="484"/>
    </location>
</feature>
<feature type="compositionally biased region" description="Polar residues" evidence="6">
    <location>
        <begin position="572"/>
        <end position="583"/>
    </location>
</feature>
<dbReference type="GO" id="GO:0001664">
    <property type="term" value="F:G protein-coupled receptor binding"/>
    <property type="evidence" value="ECO:0007669"/>
    <property type="project" value="TreeGrafter"/>
</dbReference>
<dbReference type="SMART" id="SM00325">
    <property type="entry name" value="RhoGEF"/>
    <property type="match status" value="1"/>
</dbReference>
<sequence>MTKEYSQVIQFVSPFSDVDLDNQRQLSDANNSGSSSNSSLSLLRSLESPSTSLELVAPSNNSSSSLRERSSETPETTVGNSSEPFKPSPGWDGDSDIEIDQDPPDWTKNVPEETLSSLDRLEKNRQEVLNELFHTERSHVRNLKVVDRLFHRPIRQQQLLPENLIQMLFANLDEMLEIHGRFNSALKKLRMEAPLIGDIGPVLLEMFDGESGDNFKRAAATFCAKQQIGLENLRDKRRKDARFNSFLTESELDSVCRRLGIKDMIPMAMQRLTKYPLLFENLCNCTASDSEEYKHIQRAVELSKDILTHVNSAKKEAEDQERLIEIQRKLDKPSFEKGIDKTDPSISEIRNLDFTKHRLIYEGPLMWRMTKSTRQKSDLQEVQAVLLDSLIVILLKQDDRYVLKIHNIFPGKSDRMMAKPIIKLNNLHHRPVATDKRAFFLISTTSSNMYELVCSTAEERNVWFHHITKAADDYKNRQETRRSENLQNSNSNSISSTTAATNIPSSLASSDVQGKDVGADGDGEKDSSGQLFPPMATPSVSKEPSPAPESTCSDPIQSPGSPEKSGDGSGRLQVQGTKVSRSASMGGRPKEGEFLQITQSSPLVDPSEVVVTSRDIQFAQAVLSPHEELRRADLQVQKALEEKLRIASKLFHIPPTPTLDDSSVNILCDSKDAKEVIVKCINNVDRLIGIVSNQKSTKEYSESNREQQIIHANLNKMLTHILSEFERKEEELELRRQELHRVREQNHGYQDRLQNLSVSSVASPSHSRPSSLITDHHSHDEEDAKTVPFPSKPLSSDLVATSNSEEESGATLICNPTLQSCDSAQNFADATSSESRLLKRDSDAEGGEVEKNRDCPETEVLIVTTAAEPQLEAYQDDSSSSSSKPAVTVPDDKPLQQQQENEDEKSNGDLLLVTTNGHNGESTSDSDQAEVKSAISSKKSDCNVLPENDSSTDLQGEAKETA</sequence>
<protein>
    <submittedName>
        <fullName evidence="9">Rho guanine nucleotide exchange factor 1</fullName>
    </submittedName>
</protein>
<dbReference type="STRING" id="158441.A0A226EPK5"/>
<dbReference type="Gene3D" id="2.30.29.30">
    <property type="entry name" value="Pleckstrin-homology domain (PH domain)/Phosphotyrosine-binding domain (PTB)"/>
    <property type="match status" value="1"/>
</dbReference>
<dbReference type="Proteomes" id="UP000198287">
    <property type="component" value="Unassembled WGS sequence"/>
</dbReference>
<evidence type="ECO:0000259" key="8">
    <source>
        <dbReference type="PROSITE" id="PS50010"/>
    </source>
</evidence>
<feature type="compositionally biased region" description="Low complexity" evidence="6">
    <location>
        <begin position="26"/>
        <end position="65"/>
    </location>
</feature>
<dbReference type="PANTHER" id="PTHR45872:SF2">
    <property type="entry name" value="RHO GUANINE NUCLEOTIDE EXCHANGE FACTOR 2, ISOFORM D"/>
    <property type="match status" value="1"/>
</dbReference>
<dbReference type="InterPro" id="IPR041020">
    <property type="entry name" value="PH_16"/>
</dbReference>
<dbReference type="Gene3D" id="1.20.900.10">
    <property type="entry name" value="Dbl homology (DH) domain"/>
    <property type="match status" value="1"/>
</dbReference>
<dbReference type="EMBL" id="LNIX01000002">
    <property type="protein sequence ID" value="OXA59542.1"/>
    <property type="molecule type" value="Genomic_DNA"/>
</dbReference>
<keyword evidence="3" id="KW-0597">Phosphoprotein</keyword>
<dbReference type="SUPFAM" id="SSF50729">
    <property type="entry name" value="PH domain-like"/>
    <property type="match status" value="1"/>
</dbReference>
<name>A0A226EPK5_FOLCA</name>
<evidence type="ECO:0000256" key="6">
    <source>
        <dbReference type="SAM" id="MobiDB-lite"/>
    </source>
</evidence>
<dbReference type="InterPro" id="IPR000219">
    <property type="entry name" value="DH_dom"/>
</dbReference>
<feature type="compositionally biased region" description="Acidic residues" evidence="6">
    <location>
        <begin position="93"/>
        <end position="103"/>
    </location>
</feature>
<evidence type="ECO:0000259" key="7">
    <source>
        <dbReference type="PROSITE" id="PS50003"/>
    </source>
</evidence>
<gene>
    <name evidence="9" type="ORF">Fcan01_05212</name>
</gene>
<reference evidence="9 10" key="1">
    <citation type="submission" date="2015-12" db="EMBL/GenBank/DDBJ databases">
        <title>The genome of Folsomia candida.</title>
        <authorList>
            <person name="Faddeeva A."/>
            <person name="Derks M.F."/>
            <person name="Anvar Y."/>
            <person name="Smit S."/>
            <person name="Van Straalen N."/>
            <person name="Roelofs D."/>
        </authorList>
    </citation>
    <scope>NUCLEOTIDE SEQUENCE [LARGE SCALE GENOMIC DNA]</scope>
    <source>
        <strain evidence="9 10">VU population</strain>
        <tissue evidence="9">Whole body</tissue>
    </source>
</reference>
<dbReference type="PROSITE" id="PS50010">
    <property type="entry name" value="DH_2"/>
    <property type="match status" value="1"/>
</dbReference>
<evidence type="ECO:0000256" key="3">
    <source>
        <dbReference type="ARBA" id="ARBA00022553"/>
    </source>
</evidence>
<dbReference type="GO" id="GO:0007186">
    <property type="term" value="P:G protein-coupled receptor signaling pathway"/>
    <property type="evidence" value="ECO:0007669"/>
    <property type="project" value="TreeGrafter"/>
</dbReference>
<organism evidence="9 10">
    <name type="scientific">Folsomia candida</name>
    <name type="common">Springtail</name>
    <dbReference type="NCBI Taxonomy" id="158441"/>
    <lineage>
        <taxon>Eukaryota</taxon>
        <taxon>Metazoa</taxon>
        <taxon>Ecdysozoa</taxon>
        <taxon>Arthropoda</taxon>
        <taxon>Hexapoda</taxon>
        <taxon>Collembola</taxon>
        <taxon>Entomobryomorpha</taxon>
        <taxon>Isotomoidea</taxon>
        <taxon>Isotomidae</taxon>
        <taxon>Proisotominae</taxon>
        <taxon>Folsomia</taxon>
    </lineage>
</organism>
<keyword evidence="2" id="KW-0963">Cytoplasm</keyword>
<dbReference type="GO" id="GO:0005737">
    <property type="term" value="C:cytoplasm"/>
    <property type="evidence" value="ECO:0007669"/>
    <property type="project" value="UniProtKB-SubCell"/>
</dbReference>
<feature type="compositionally biased region" description="Basic and acidic residues" evidence="6">
    <location>
        <begin position="513"/>
        <end position="527"/>
    </location>
</feature>
<dbReference type="OMA" id="YPMLHEV"/>
<keyword evidence="4 5" id="KW-0175">Coiled coil</keyword>
<feature type="compositionally biased region" description="Low complexity" evidence="6">
    <location>
        <begin position="488"/>
        <end position="506"/>
    </location>
</feature>
<evidence type="ECO:0000313" key="10">
    <source>
        <dbReference type="Proteomes" id="UP000198287"/>
    </source>
</evidence>
<dbReference type="PROSITE" id="PS50003">
    <property type="entry name" value="PH_DOMAIN"/>
    <property type="match status" value="1"/>
</dbReference>
<keyword evidence="10" id="KW-1185">Reference proteome</keyword>
<feature type="coiled-coil region" evidence="5">
    <location>
        <begin position="715"/>
        <end position="745"/>
    </location>
</feature>
<comment type="caution">
    <text evidence="9">The sequence shown here is derived from an EMBL/GenBank/DDBJ whole genome shotgun (WGS) entry which is preliminary data.</text>
</comment>
<feature type="compositionally biased region" description="Basic and acidic residues" evidence="6">
    <location>
        <begin position="836"/>
        <end position="856"/>
    </location>
</feature>
<dbReference type="InterPro" id="IPR035899">
    <property type="entry name" value="DBL_dom_sf"/>
</dbReference>
<dbReference type="Pfam" id="PF17838">
    <property type="entry name" value="PH_16"/>
    <property type="match status" value="1"/>
</dbReference>
<dbReference type="SUPFAM" id="SSF48065">
    <property type="entry name" value="DBL homology domain (DH-domain)"/>
    <property type="match status" value="1"/>
</dbReference>
<dbReference type="GO" id="GO:0005085">
    <property type="term" value="F:guanyl-nucleotide exchange factor activity"/>
    <property type="evidence" value="ECO:0007669"/>
    <property type="project" value="InterPro"/>
</dbReference>
<accession>A0A226EPK5</accession>
<evidence type="ECO:0000256" key="4">
    <source>
        <dbReference type="ARBA" id="ARBA00023054"/>
    </source>
</evidence>
<feature type="compositionally biased region" description="Polar residues" evidence="6">
    <location>
        <begin position="913"/>
        <end position="926"/>
    </location>
</feature>
<dbReference type="CDD" id="cd13329">
    <property type="entry name" value="PH_RhoGEF"/>
    <property type="match status" value="1"/>
</dbReference>
<feature type="compositionally biased region" description="Polar residues" evidence="6">
    <location>
        <begin position="73"/>
        <end position="83"/>
    </location>
</feature>
<feature type="region of interest" description="Disordered" evidence="6">
    <location>
        <begin position="830"/>
        <end position="857"/>
    </location>
</feature>
<dbReference type="SMART" id="SM00233">
    <property type="entry name" value="PH"/>
    <property type="match status" value="1"/>
</dbReference>
<dbReference type="PANTHER" id="PTHR45872">
    <property type="entry name" value="RHO GUANINE NUCLEOTIDE EXCHANGE FACTOR 2, ISOFORM D"/>
    <property type="match status" value="1"/>
</dbReference>
<dbReference type="OrthoDB" id="2272012at2759"/>